<gene>
    <name evidence="1" type="ORF">TorRG33x02_206500</name>
</gene>
<dbReference type="Proteomes" id="UP000237000">
    <property type="component" value="Unassembled WGS sequence"/>
</dbReference>
<accession>A0A2P5EDI5</accession>
<feature type="non-terminal residue" evidence="1">
    <location>
        <position position="52"/>
    </location>
</feature>
<keyword evidence="2" id="KW-1185">Reference proteome</keyword>
<reference evidence="2" key="1">
    <citation type="submission" date="2016-06" db="EMBL/GenBank/DDBJ databases">
        <title>Parallel loss of symbiosis genes in relatives of nitrogen-fixing non-legume Parasponia.</title>
        <authorList>
            <person name="Van Velzen R."/>
            <person name="Holmer R."/>
            <person name="Bu F."/>
            <person name="Rutten L."/>
            <person name="Van Zeijl A."/>
            <person name="Liu W."/>
            <person name="Santuari L."/>
            <person name="Cao Q."/>
            <person name="Sharma T."/>
            <person name="Shen D."/>
            <person name="Roswanjaya Y."/>
            <person name="Wardhani T."/>
            <person name="Kalhor M.S."/>
            <person name="Jansen J."/>
            <person name="Van den Hoogen J."/>
            <person name="Gungor B."/>
            <person name="Hartog M."/>
            <person name="Hontelez J."/>
            <person name="Verver J."/>
            <person name="Yang W.-C."/>
            <person name="Schijlen E."/>
            <person name="Repin R."/>
            <person name="Schilthuizen M."/>
            <person name="Schranz E."/>
            <person name="Heidstra R."/>
            <person name="Miyata K."/>
            <person name="Fedorova E."/>
            <person name="Kohlen W."/>
            <person name="Bisseling T."/>
            <person name="Smit S."/>
            <person name="Geurts R."/>
        </authorList>
    </citation>
    <scope>NUCLEOTIDE SEQUENCE [LARGE SCALE GENOMIC DNA]</scope>
    <source>
        <strain evidence="2">cv. RG33-2</strain>
    </source>
</reference>
<protein>
    <submittedName>
        <fullName evidence="1">Uncharacterized protein</fullName>
    </submittedName>
</protein>
<name>A0A2P5EDI5_TREOI</name>
<sequence length="52" mass="5614">MTRGPIERECDGTVSGRGFSFLFLGAALNTRAGEERSRYSGGFVVVMRFGAP</sequence>
<comment type="caution">
    <text evidence="1">The sequence shown here is derived from an EMBL/GenBank/DDBJ whole genome shotgun (WGS) entry which is preliminary data.</text>
</comment>
<organism evidence="1 2">
    <name type="scientific">Trema orientale</name>
    <name type="common">Charcoal tree</name>
    <name type="synonym">Celtis orientalis</name>
    <dbReference type="NCBI Taxonomy" id="63057"/>
    <lineage>
        <taxon>Eukaryota</taxon>
        <taxon>Viridiplantae</taxon>
        <taxon>Streptophyta</taxon>
        <taxon>Embryophyta</taxon>
        <taxon>Tracheophyta</taxon>
        <taxon>Spermatophyta</taxon>
        <taxon>Magnoliopsida</taxon>
        <taxon>eudicotyledons</taxon>
        <taxon>Gunneridae</taxon>
        <taxon>Pentapetalae</taxon>
        <taxon>rosids</taxon>
        <taxon>fabids</taxon>
        <taxon>Rosales</taxon>
        <taxon>Cannabaceae</taxon>
        <taxon>Trema</taxon>
    </lineage>
</organism>
<dbReference type="AlphaFoldDB" id="A0A2P5EDI5"/>
<proteinExistence type="predicted"/>
<evidence type="ECO:0000313" key="2">
    <source>
        <dbReference type="Proteomes" id="UP000237000"/>
    </source>
</evidence>
<dbReference type="InParanoid" id="A0A2P5EDI5"/>
<evidence type="ECO:0000313" key="1">
    <source>
        <dbReference type="EMBL" id="PON83598.1"/>
    </source>
</evidence>
<dbReference type="EMBL" id="JXTC01000176">
    <property type="protein sequence ID" value="PON83598.1"/>
    <property type="molecule type" value="Genomic_DNA"/>
</dbReference>